<feature type="domain" description="DUF1400" evidence="2">
    <location>
        <begin position="40"/>
        <end position="164"/>
    </location>
</feature>
<dbReference type="RefSeq" id="WP_062295941.1">
    <property type="nucleotide sequence ID" value="NZ_CP012036.1"/>
</dbReference>
<dbReference type="Pfam" id="PF07176">
    <property type="entry name" value="DUF1400"/>
    <property type="match status" value="1"/>
</dbReference>
<protein>
    <submittedName>
        <fullName evidence="3">Alpha/beta hydrolase</fullName>
    </submittedName>
</protein>
<evidence type="ECO:0000256" key="1">
    <source>
        <dbReference type="SAM" id="SignalP"/>
    </source>
</evidence>
<organism evidence="3 4">
    <name type="scientific">Nostoc piscinale CENA21</name>
    <dbReference type="NCBI Taxonomy" id="224013"/>
    <lineage>
        <taxon>Bacteria</taxon>
        <taxon>Bacillati</taxon>
        <taxon>Cyanobacteriota</taxon>
        <taxon>Cyanophyceae</taxon>
        <taxon>Nostocales</taxon>
        <taxon>Nostocaceae</taxon>
        <taxon>Nostoc</taxon>
    </lineage>
</organism>
<dbReference type="PATRIC" id="fig|224013.5.peg.5589"/>
<proteinExistence type="predicted"/>
<evidence type="ECO:0000313" key="3">
    <source>
        <dbReference type="EMBL" id="ALF55092.1"/>
    </source>
</evidence>
<dbReference type="KEGG" id="npz:ACX27_23305"/>
<keyword evidence="1" id="KW-0732">Signal</keyword>
<keyword evidence="3" id="KW-0378">Hydrolase</keyword>
<dbReference type="InterPro" id="IPR010802">
    <property type="entry name" value="DUF1400"/>
</dbReference>
<dbReference type="OrthoDB" id="454181at2"/>
<reference evidence="3 4" key="2">
    <citation type="journal article" date="2016" name="Genome Announc.">
        <title>Draft Genome Sequence of the N2-Fixing Cyanobacterium Nostoc piscinale CENA21, Isolated from the Brazilian Amazon Floodplain.</title>
        <authorList>
            <person name="Leao T."/>
            <person name="Guimaraes P.I."/>
            <person name="de Melo A.G."/>
            <person name="Ramos R.T."/>
            <person name="Leao P.N."/>
            <person name="Silva A."/>
            <person name="Fiore M.F."/>
            <person name="Schneider M.P."/>
        </authorList>
    </citation>
    <scope>NUCLEOTIDE SEQUENCE [LARGE SCALE GENOMIC DNA]</scope>
    <source>
        <strain evidence="3 4">CENA21</strain>
    </source>
</reference>
<sequence length="183" mass="19747">MQSFQVWNQLTRWKFSKLLSQTLALGVGAGVLLFSASANAAEQVILKYGSFQGPVSVAELNQFVQTGKTTPTISNYLQAAKQDPDVARKALVAGIKAEPAYLNSLLSGWTGPILLAQVGDVVHPPGEDLDAQALETSLNKSIQEDGEITLLGAIRHYPDQTVEIEGDRLIPVYERLSSLAKVL</sequence>
<feature type="chain" id="PRO_5005805980" evidence="1">
    <location>
        <begin position="41"/>
        <end position="183"/>
    </location>
</feature>
<reference evidence="4" key="1">
    <citation type="submission" date="2015-07" db="EMBL/GenBank/DDBJ databases">
        <title>Genome Of Nitrogen-Fixing Cyanobacterium Nostoc piscinale CENA21 From Solimoes/Amazon River Floodplain Sediments And Comparative Genomics To Uncover Biosynthetic Natural Products Potential.</title>
        <authorList>
            <person name="Leao T.F."/>
            <person name="Leao P.N."/>
            <person name="Guimaraes P.I."/>
            <person name="de Melo A.G.C."/>
            <person name="Ramos R.T.J."/>
            <person name="Silva A."/>
            <person name="Fiore M.F."/>
            <person name="Schneider M.P.C."/>
        </authorList>
    </citation>
    <scope>NUCLEOTIDE SEQUENCE [LARGE SCALE GENOMIC DNA]</scope>
    <source>
        <strain evidence="4">CENA21</strain>
    </source>
</reference>
<name>A0A0M5MHT4_9NOSO</name>
<dbReference type="EMBL" id="CP012036">
    <property type="protein sequence ID" value="ALF55092.1"/>
    <property type="molecule type" value="Genomic_DNA"/>
</dbReference>
<dbReference type="GO" id="GO:0016787">
    <property type="term" value="F:hydrolase activity"/>
    <property type="evidence" value="ECO:0007669"/>
    <property type="project" value="UniProtKB-KW"/>
</dbReference>
<gene>
    <name evidence="3" type="ORF">ACX27_23305</name>
</gene>
<keyword evidence="4" id="KW-1185">Reference proteome</keyword>
<feature type="signal peptide" evidence="1">
    <location>
        <begin position="1"/>
        <end position="40"/>
    </location>
</feature>
<dbReference type="STRING" id="224013.ACX27_23305"/>
<evidence type="ECO:0000259" key="2">
    <source>
        <dbReference type="Pfam" id="PF07176"/>
    </source>
</evidence>
<evidence type="ECO:0000313" key="4">
    <source>
        <dbReference type="Proteomes" id="UP000062645"/>
    </source>
</evidence>
<dbReference type="Proteomes" id="UP000062645">
    <property type="component" value="Chromosome"/>
</dbReference>
<accession>A0A0M5MHT4</accession>
<dbReference type="AlphaFoldDB" id="A0A0M5MHT4"/>